<keyword evidence="10" id="KW-0808">Transferase</keyword>
<comment type="similarity">
    <text evidence="2 7">Belongs to the MgtC/SapB family.</text>
</comment>
<dbReference type="InterPro" id="IPR049177">
    <property type="entry name" value="MgtC_SapB_SrpB_YhiD_N"/>
</dbReference>
<dbReference type="RefSeq" id="WP_037012939.1">
    <property type="nucleotide sequence ID" value="NZ_JACYNP010000002.1"/>
</dbReference>
<comment type="caution">
    <text evidence="10">The sequence shown here is derived from an EMBL/GenBank/DDBJ whole genome shotgun (WGS) entry which is preliminary data.</text>
</comment>
<evidence type="ECO:0000256" key="2">
    <source>
        <dbReference type="ARBA" id="ARBA00009298"/>
    </source>
</evidence>
<reference evidence="11 13" key="2">
    <citation type="journal article" date="2020" name="FEMS Microbiol. Ecol.">
        <title>Temporal dynamics of bacterial communities during seed development and maturation.</title>
        <authorList>
            <person name="Chesneau G."/>
            <person name="Torres-Cortes G."/>
            <person name="Briand M."/>
            <person name="Darrasse A."/>
            <person name="Preveaux A."/>
            <person name="Marais C."/>
            <person name="Jacques M.A."/>
            <person name="Shade A."/>
            <person name="Barret M."/>
        </authorList>
    </citation>
    <scope>NUCLEOTIDE SEQUENCE [LARGE SCALE GENOMIC DNA]</scope>
    <source>
        <strain evidence="11 13">CFBP13723</strain>
    </source>
</reference>
<dbReference type="Proteomes" id="UP000625247">
    <property type="component" value="Unassembled WGS sequence"/>
</dbReference>
<dbReference type="Proteomes" id="UP000029719">
    <property type="component" value="Unassembled WGS sequence"/>
</dbReference>
<keyword evidence="10" id="KW-0489">Methyltransferase</keyword>
<dbReference type="EMBL" id="JACYNP010000002">
    <property type="protein sequence ID" value="MBD8120539.1"/>
    <property type="molecule type" value="Genomic_DNA"/>
</dbReference>
<evidence type="ECO:0000256" key="8">
    <source>
        <dbReference type="SAM" id="MobiDB-lite"/>
    </source>
</evidence>
<dbReference type="PANTHER" id="PTHR33778">
    <property type="entry name" value="PROTEIN MGTC"/>
    <property type="match status" value="1"/>
</dbReference>
<keyword evidence="5 7" id="KW-1133">Transmembrane helix</keyword>
<feature type="transmembrane region" description="Helical" evidence="7">
    <location>
        <begin position="139"/>
        <end position="157"/>
    </location>
</feature>
<sequence length="181" mass="18950">MNAWWEEVVETLQSEFSDITDAGQITRVTIRLVIAALLGGILGFEREHKGKAAGVRTHMLVCMGAALFVLVPRMAGADDAALSRVVQGIVAGIGFLGAGTILKGGDLNTTQVKGLTTAAGLWMTAAIGIAAGMGREMTAVLSTLLALGIFSLMPRIVRKFESPDERAKDPARSTGGDAQEP</sequence>
<comment type="subcellular location">
    <subcellularLocation>
        <location evidence="7">Cell inner membrane</location>
        <topology evidence="7">Multi-pass membrane protein</topology>
    </subcellularLocation>
    <subcellularLocation>
        <location evidence="1">Cell membrane</location>
        <topology evidence="1">Multi-pass membrane protein</topology>
    </subcellularLocation>
</comment>
<evidence type="ECO:0000256" key="6">
    <source>
        <dbReference type="ARBA" id="ARBA00023136"/>
    </source>
</evidence>
<dbReference type="GO" id="GO:0005886">
    <property type="term" value="C:plasma membrane"/>
    <property type="evidence" value="ECO:0007669"/>
    <property type="project" value="UniProtKB-SubCell"/>
</dbReference>
<feature type="domain" description="MgtC/SapB/SrpB/YhiD N-terminal" evidence="9">
    <location>
        <begin position="32"/>
        <end position="157"/>
    </location>
</feature>
<dbReference type="Pfam" id="PF02308">
    <property type="entry name" value="MgtC"/>
    <property type="match status" value="1"/>
</dbReference>
<feature type="region of interest" description="Disordered" evidence="8">
    <location>
        <begin position="161"/>
        <end position="181"/>
    </location>
</feature>
<dbReference type="InterPro" id="IPR003416">
    <property type="entry name" value="MgtC/SapB/SrpB/YhiD_fam"/>
</dbReference>
<dbReference type="GO" id="GO:0008168">
    <property type="term" value="F:methyltransferase activity"/>
    <property type="evidence" value="ECO:0007669"/>
    <property type="project" value="UniProtKB-KW"/>
</dbReference>
<evidence type="ECO:0000256" key="5">
    <source>
        <dbReference type="ARBA" id="ARBA00022989"/>
    </source>
</evidence>
<evidence type="ECO:0000256" key="4">
    <source>
        <dbReference type="ARBA" id="ARBA00022692"/>
    </source>
</evidence>
<accession>A0A9X0JJS9</accession>
<evidence type="ECO:0000256" key="7">
    <source>
        <dbReference type="RuleBase" id="RU365041"/>
    </source>
</evidence>
<dbReference type="PANTHER" id="PTHR33778:SF1">
    <property type="entry name" value="MAGNESIUM TRANSPORTER YHID-RELATED"/>
    <property type="match status" value="1"/>
</dbReference>
<evidence type="ECO:0000256" key="3">
    <source>
        <dbReference type="ARBA" id="ARBA00022475"/>
    </source>
</evidence>
<evidence type="ECO:0000259" key="9">
    <source>
        <dbReference type="Pfam" id="PF02308"/>
    </source>
</evidence>
<reference evidence="10 12" key="1">
    <citation type="submission" date="2014-09" db="EMBL/GenBank/DDBJ databases">
        <title>Genome sequence of Pseudomonas lutea strain DSM 17257T.</title>
        <authorList>
            <person name="Kwak Y."/>
            <person name="Shin J.-H."/>
        </authorList>
    </citation>
    <scope>NUCLEOTIDE SEQUENCE [LARGE SCALE GENOMIC DNA]</scope>
    <source>
        <strain evidence="10 12">DSM 17257</strain>
    </source>
</reference>
<dbReference type="AlphaFoldDB" id="A0A9X0JJS9"/>
<feature type="compositionally biased region" description="Basic and acidic residues" evidence="8">
    <location>
        <begin position="161"/>
        <end position="171"/>
    </location>
</feature>
<feature type="transmembrane region" description="Helical" evidence="7">
    <location>
        <begin position="28"/>
        <end position="45"/>
    </location>
</feature>
<evidence type="ECO:0000313" key="13">
    <source>
        <dbReference type="Proteomes" id="UP000625247"/>
    </source>
</evidence>
<feature type="transmembrane region" description="Helical" evidence="7">
    <location>
        <begin position="57"/>
        <end position="75"/>
    </location>
</feature>
<keyword evidence="3" id="KW-1003">Cell membrane</keyword>
<evidence type="ECO:0000256" key="1">
    <source>
        <dbReference type="ARBA" id="ARBA00004651"/>
    </source>
</evidence>
<evidence type="ECO:0000313" key="10">
    <source>
        <dbReference type="EMBL" id="KGF65207.1"/>
    </source>
</evidence>
<evidence type="ECO:0000313" key="12">
    <source>
        <dbReference type="Proteomes" id="UP000029719"/>
    </source>
</evidence>
<keyword evidence="6 7" id="KW-0472">Membrane</keyword>
<dbReference type="EMBL" id="JRMB01000001">
    <property type="protein sequence ID" value="KGF65207.1"/>
    <property type="molecule type" value="Genomic_DNA"/>
</dbReference>
<name>A0A9X0JJS9_9PSED</name>
<feature type="transmembrane region" description="Helical" evidence="7">
    <location>
        <begin position="81"/>
        <end position="102"/>
    </location>
</feature>
<keyword evidence="4 7" id="KW-0812">Transmembrane</keyword>
<feature type="transmembrane region" description="Helical" evidence="7">
    <location>
        <begin position="114"/>
        <end position="133"/>
    </location>
</feature>
<organism evidence="10 12">
    <name type="scientific">Pseudomonas lutea</name>
    <dbReference type="NCBI Taxonomy" id="243924"/>
    <lineage>
        <taxon>Bacteria</taxon>
        <taxon>Pseudomonadati</taxon>
        <taxon>Pseudomonadota</taxon>
        <taxon>Gammaproteobacteria</taxon>
        <taxon>Pseudomonadales</taxon>
        <taxon>Pseudomonadaceae</taxon>
        <taxon>Pseudomonas</taxon>
    </lineage>
</organism>
<dbReference type="GO" id="GO:0032259">
    <property type="term" value="P:methylation"/>
    <property type="evidence" value="ECO:0007669"/>
    <property type="project" value="UniProtKB-KW"/>
</dbReference>
<evidence type="ECO:0000313" key="11">
    <source>
        <dbReference type="EMBL" id="MBD8120539.1"/>
    </source>
</evidence>
<gene>
    <name evidence="11" type="ORF">IFT62_04890</name>
    <name evidence="10" type="ORF">LT42_04435</name>
</gene>
<proteinExistence type="inferred from homology"/>
<dbReference type="PRINTS" id="PR01837">
    <property type="entry name" value="MGTCSAPBPROT"/>
</dbReference>
<keyword evidence="13" id="KW-1185">Reference proteome</keyword>
<dbReference type="OrthoDB" id="9811198at2"/>
<keyword evidence="7" id="KW-0997">Cell inner membrane</keyword>
<protein>
    <recommendedName>
        <fullName evidence="7">Protein MgtC</fullName>
    </recommendedName>
</protein>